<dbReference type="OrthoDB" id="9792284at2"/>
<dbReference type="EC" id="3.2.-.-" evidence="3"/>
<dbReference type="SUPFAM" id="SSF52317">
    <property type="entry name" value="Class I glutamine amidotransferase-like"/>
    <property type="match status" value="1"/>
</dbReference>
<evidence type="ECO:0000313" key="4">
    <source>
        <dbReference type="Proteomes" id="UP000255297"/>
    </source>
</evidence>
<dbReference type="GO" id="GO:0016798">
    <property type="term" value="F:hydrolase activity, acting on glycosyl bonds"/>
    <property type="evidence" value="ECO:0007669"/>
    <property type="project" value="UniProtKB-KW"/>
</dbReference>
<dbReference type="RefSeq" id="WP_031564259.1">
    <property type="nucleotide sequence ID" value="NZ_CAAAIS010000001.1"/>
</dbReference>
<dbReference type="STRING" id="1122170.GCA_000701265_00177"/>
<dbReference type="InterPro" id="IPR006286">
    <property type="entry name" value="C56_PfpI-like"/>
</dbReference>
<accession>A0A378LTN8</accession>
<dbReference type="GO" id="GO:0006508">
    <property type="term" value="P:proteolysis"/>
    <property type="evidence" value="ECO:0007669"/>
    <property type="project" value="UniProtKB-KW"/>
</dbReference>
<evidence type="ECO:0000259" key="2">
    <source>
        <dbReference type="Pfam" id="PF01965"/>
    </source>
</evidence>
<comment type="similarity">
    <text evidence="1">Belongs to the peptidase C56 family.</text>
</comment>
<dbReference type="Gene3D" id="3.40.50.880">
    <property type="match status" value="1"/>
</dbReference>
<dbReference type="AlphaFoldDB" id="A0A378LTN8"/>
<dbReference type="InterPro" id="IPR029062">
    <property type="entry name" value="Class_I_gatase-like"/>
</dbReference>
<dbReference type="Pfam" id="PF01965">
    <property type="entry name" value="DJ-1_PfpI"/>
    <property type="match status" value="1"/>
</dbReference>
<keyword evidence="3" id="KW-0326">Glycosidase</keyword>
<dbReference type="EMBL" id="UGPB01000001">
    <property type="protein sequence ID" value="STY30241.1"/>
    <property type="molecule type" value="Genomic_DNA"/>
</dbReference>
<dbReference type="PROSITE" id="PS51276">
    <property type="entry name" value="PEPTIDASE_C56_PFPI"/>
    <property type="match status" value="1"/>
</dbReference>
<dbReference type="CDD" id="cd03134">
    <property type="entry name" value="GATase1_PfpI_like"/>
    <property type="match status" value="1"/>
</dbReference>
<dbReference type="NCBIfam" id="TIGR01382">
    <property type="entry name" value="PfpI"/>
    <property type="match status" value="1"/>
</dbReference>
<dbReference type="GO" id="GO:0008233">
    <property type="term" value="F:peptidase activity"/>
    <property type="evidence" value="ECO:0007669"/>
    <property type="project" value="UniProtKB-KW"/>
</dbReference>
<dbReference type="InterPro" id="IPR002818">
    <property type="entry name" value="DJ-1/PfpI"/>
</dbReference>
<protein>
    <submittedName>
        <fullName evidence="3">Intracellular protease, ThiJ/PfpI family</fullName>
        <ecNumber evidence="3">3.2.-.-</ecNumber>
    </submittedName>
</protein>
<keyword evidence="3" id="KW-0645">Protease</keyword>
<evidence type="ECO:0000256" key="1">
    <source>
        <dbReference type="ARBA" id="ARBA00008542"/>
    </source>
</evidence>
<proteinExistence type="inferred from homology"/>
<reference evidence="3 4" key="1">
    <citation type="submission" date="2018-06" db="EMBL/GenBank/DDBJ databases">
        <authorList>
            <consortium name="Pathogen Informatics"/>
            <person name="Doyle S."/>
        </authorList>
    </citation>
    <scope>NUCLEOTIDE SEQUENCE [LARGE SCALE GENOMIC DNA]</scope>
    <source>
        <strain evidence="3 4">NCTC11532</strain>
    </source>
</reference>
<gene>
    <name evidence="3" type="primary">yfkM_2</name>
    <name evidence="3" type="ORF">NCTC11532_02309</name>
</gene>
<dbReference type="Proteomes" id="UP000255297">
    <property type="component" value="Unassembled WGS sequence"/>
</dbReference>
<keyword evidence="3" id="KW-0378">Hydrolase</keyword>
<evidence type="ECO:0000313" key="3">
    <source>
        <dbReference type="EMBL" id="STY30241.1"/>
    </source>
</evidence>
<organism evidence="3 4">
    <name type="scientific">Legionella wadsworthii</name>
    <dbReference type="NCBI Taxonomy" id="28088"/>
    <lineage>
        <taxon>Bacteria</taxon>
        <taxon>Pseudomonadati</taxon>
        <taxon>Pseudomonadota</taxon>
        <taxon>Gammaproteobacteria</taxon>
        <taxon>Legionellales</taxon>
        <taxon>Legionellaceae</taxon>
        <taxon>Legionella</taxon>
    </lineage>
</organism>
<feature type="domain" description="DJ-1/PfpI" evidence="2">
    <location>
        <begin position="8"/>
        <end position="174"/>
    </location>
</feature>
<keyword evidence="4" id="KW-1185">Reference proteome</keyword>
<dbReference type="PANTHER" id="PTHR42733:SF12">
    <property type="entry name" value="PROTEINASE"/>
    <property type="match status" value="1"/>
</dbReference>
<name>A0A378LTN8_9GAMM</name>
<sequence>MASLDGLKIAILLTDGFEQVEMVKPREALQSLGAQTFLISNKASVQGWNHTEKADFFKVDVFLENANPNEYDALLLPGGVRNPDTLRTIPEAIDFIKNIHEHHKVIGAICHGPWLLINAKIINARRLTSWPSIKIDLINAGGTWINRSVVQDRNIVTSRKPEDIPDFNQVLIEQLINYKKHHSHMKIEF</sequence>
<dbReference type="PANTHER" id="PTHR42733">
    <property type="entry name" value="DJ-1 PROTEIN"/>
    <property type="match status" value="1"/>
</dbReference>